<reference evidence="1 2" key="1">
    <citation type="submission" date="2017-12" db="EMBL/GenBank/DDBJ databases">
        <title>Population genomics insights into the ecological differentiation and adaptive evolution in streptomycetes.</title>
        <authorList>
            <person name="Li Y."/>
            <person name="Huang Y."/>
        </authorList>
    </citation>
    <scope>NUCLEOTIDE SEQUENCE [LARGE SCALE GENOMIC DNA]</scope>
    <source>
        <strain evidence="1 2">FXJ.2339</strain>
    </source>
</reference>
<name>A0AB37X8R2_9ACTN</name>
<dbReference type="Proteomes" id="UP000292095">
    <property type="component" value="Unassembled WGS sequence"/>
</dbReference>
<dbReference type="EMBL" id="PKLK01000025">
    <property type="protein sequence ID" value="RZE35957.1"/>
    <property type="molecule type" value="Genomic_DNA"/>
</dbReference>
<dbReference type="AlphaFoldDB" id="A0AB37X8R2"/>
<protein>
    <recommendedName>
        <fullName evidence="3">Transposase</fullName>
    </recommendedName>
</protein>
<evidence type="ECO:0000313" key="2">
    <source>
        <dbReference type="Proteomes" id="UP000292095"/>
    </source>
</evidence>
<gene>
    <name evidence="1" type="ORF">C0Q91_20205</name>
</gene>
<sequence>MSTEPGAFLMASVIRSSGRRCNPLAEGCVMSWSGVREFAAEIGQCFDLLVVDDLGDRLVTLSAVDSGSWGS</sequence>
<dbReference type="RefSeq" id="WP_008413762.1">
    <property type="nucleotide sequence ID" value="NZ_CP014485.1"/>
</dbReference>
<accession>A0AB37X8R2</accession>
<organism evidence="1 2">
    <name type="scientific">Streptomyces albidoflavus</name>
    <dbReference type="NCBI Taxonomy" id="1886"/>
    <lineage>
        <taxon>Bacteria</taxon>
        <taxon>Bacillati</taxon>
        <taxon>Actinomycetota</taxon>
        <taxon>Actinomycetes</taxon>
        <taxon>Kitasatosporales</taxon>
        <taxon>Streptomycetaceae</taxon>
        <taxon>Streptomyces</taxon>
        <taxon>Streptomyces albidoflavus group</taxon>
    </lineage>
</organism>
<comment type="caution">
    <text evidence="1">The sequence shown here is derived from an EMBL/GenBank/DDBJ whole genome shotgun (WGS) entry which is preliminary data.</text>
</comment>
<proteinExistence type="predicted"/>
<evidence type="ECO:0000313" key="1">
    <source>
        <dbReference type="EMBL" id="RZE35957.1"/>
    </source>
</evidence>
<evidence type="ECO:0008006" key="3">
    <source>
        <dbReference type="Google" id="ProtNLM"/>
    </source>
</evidence>